<dbReference type="GO" id="GO:0005634">
    <property type="term" value="C:nucleus"/>
    <property type="evidence" value="ECO:0007669"/>
    <property type="project" value="UniProtKB-SubCell"/>
</dbReference>
<sequence>MLVEVSALLYERIWSWLIIFHGKFGMLDVCGCDHTKPLSGLSEPGAGDSNTPSCSSCLKVGIECVRELNIRFKHGTEHAEDLVFPEAQIWLEPTSRLQYVDETAQISQIYHGEEGLLDPERSRMTGVTFLFRDADSPARANLMSTISLRNPSNPERRNTTRLFGSVASTRSDAAVFTRHEATLIKNFIDNMAPWADITDLGRHFEIEVPCRALYHPVLRYAIFAFSSRHLHRHLAGPNTEALEFYNQCLGLLIQLVAEQKDQVTEEVLAAIAILRQYEEMDVNTMSIADFNGGLGEAAAWLCLREDICVSLAKQRPLKTDLETFLLSDVFRRTDDAAYASRMIFLVAKALRCAFANSSSGPALSLDHVHREVDDWFRLRPATFMPIKETPRDEREGLRLPGIWTLTPFHAIGLQHYHIAKIICAASPPAPASSMSEGFRHERNEQVR</sequence>
<dbReference type="Proteomes" id="UP000237481">
    <property type="component" value="Unassembled WGS sequence"/>
</dbReference>
<keyword evidence="4" id="KW-1185">Reference proteome</keyword>
<dbReference type="STRING" id="94208.A0A2S4KLN6"/>
<comment type="subcellular location">
    <subcellularLocation>
        <location evidence="1">Nucleus</location>
    </subcellularLocation>
</comment>
<proteinExistence type="predicted"/>
<protein>
    <recommendedName>
        <fullName evidence="5">Zn(2)-C6 fungal-type domain-containing protein</fullName>
    </recommendedName>
</protein>
<evidence type="ECO:0008006" key="5">
    <source>
        <dbReference type="Google" id="ProtNLM"/>
    </source>
</evidence>
<dbReference type="PANTHER" id="PTHR37534:SF2">
    <property type="entry name" value="N-ACETYLTRANSFERASE DOMAIN-CONTAINING PROTEIN"/>
    <property type="match status" value="1"/>
</dbReference>
<dbReference type="Pfam" id="PF11951">
    <property type="entry name" value="Fungal_trans_2"/>
    <property type="match status" value="1"/>
</dbReference>
<evidence type="ECO:0000256" key="2">
    <source>
        <dbReference type="ARBA" id="ARBA00023242"/>
    </source>
</evidence>
<dbReference type="GO" id="GO:0000976">
    <property type="term" value="F:transcription cis-regulatory region binding"/>
    <property type="evidence" value="ECO:0007669"/>
    <property type="project" value="TreeGrafter"/>
</dbReference>
<dbReference type="AlphaFoldDB" id="A0A2S4KLN6"/>
<organism evidence="3 4">
    <name type="scientific">Tolypocladium paradoxum</name>
    <dbReference type="NCBI Taxonomy" id="94208"/>
    <lineage>
        <taxon>Eukaryota</taxon>
        <taxon>Fungi</taxon>
        <taxon>Dikarya</taxon>
        <taxon>Ascomycota</taxon>
        <taxon>Pezizomycotina</taxon>
        <taxon>Sordariomycetes</taxon>
        <taxon>Hypocreomycetidae</taxon>
        <taxon>Hypocreales</taxon>
        <taxon>Ophiocordycipitaceae</taxon>
        <taxon>Tolypocladium</taxon>
    </lineage>
</organism>
<evidence type="ECO:0000313" key="3">
    <source>
        <dbReference type="EMBL" id="POR31116.1"/>
    </source>
</evidence>
<dbReference type="GO" id="GO:0003700">
    <property type="term" value="F:DNA-binding transcription factor activity"/>
    <property type="evidence" value="ECO:0007669"/>
    <property type="project" value="TreeGrafter"/>
</dbReference>
<dbReference type="GO" id="GO:0045944">
    <property type="term" value="P:positive regulation of transcription by RNA polymerase II"/>
    <property type="evidence" value="ECO:0007669"/>
    <property type="project" value="TreeGrafter"/>
</dbReference>
<comment type="caution">
    <text evidence="3">The sequence shown here is derived from an EMBL/GenBank/DDBJ whole genome shotgun (WGS) entry which is preliminary data.</text>
</comment>
<evidence type="ECO:0000313" key="4">
    <source>
        <dbReference type="Proteomes" id="UP000237481"/>
    </source>
</evidence>
<reference evidence="3 4" key="1">
    <citation type="submission" date="2018-01" db="EMBL/GenBank/DDBJ databases">
        <title>Harnessing the power of phylogenomics to disentangle the directionality and signatures of interkingdom host jumping in the parasitic fungal genus Tolypocladium.</title>
        <authorList>
            <person name="Quandt C.A."/>
            <person name="Patterson W."/>
            <person name="Spatafora J.W."/>
        </authorList>
    </citation>
    <scope>NUCLEOTIDE SEQUENCE [LARGE SCALE GENOMIC DNA]</scope>
    <source>
        <strain evidence="3 4">NRBC 100945</strain>
    </source>
</reference>
<keyword evidence="2" id="KW-0539">Nucleus</keyword>
<evidence type="ECO:0000256" key="1">
    <source>
        <dbReference type="ARBA" id="ARBA00004123"/>
    </source>
</evidence>
<dbReference type="EMBL" id="PKSG01001104">
    <property type="protein sequence ID" value="POR31116.1"/>
    <property type="molecule type" value="Genomic_DNA"/>
</dbReference>
<gene>
    <name evidence="3" type="ORF">TPAR_08690</name>
</gene>
<accession>A0A2S4KLN6</accession>
<dbReference type="InterPro" id="IPR021858">
    <property type="entry name" value="Fun_TF"/>
</dbReference>
<dbReference type="OrthoDB" id="4525710at2759"/>
<dbReference type="PANTHER" id="PTHR37534">
    <property type="entry name" value="TRANSCRIPTIONAL ACTIVATOR PROTEIN UGA3"/>
    <property type="match status" value="1"/>
</dbReference>
<name>A0A2S4KLN6_9HYPO</name>